<organism evidence="1 2">
    <name type="scientific">Cochleicola gelatinilyticus</name>
    <dbReference type="NCBI Taxonomy" id="1763537"/>
    <lineage>
        <taxon>Bacteria</taxon>
        <taxon>Pseudomonadati</taxon>
        <taxon>Bacteroidota</taxon>
        <taxon>Flavobacteriia</taxon>
        <taxon>Flavobacteriales</taxon>
        <taxon>Flavobacteriaceae</taxon>
        <taxon>Cochleicola</taxon>
    </lineage>
</organism>
<sequence length="303" mass="35066">MPRSQLHPLSLRTLTLQEPISYVAEIQTKIVSKNKGSFNGMGLKFSLRLLQKKENGTMHIEVKTHKRILLSKKKAPIKKFSKAQQIALQVAAINDHLIFEVSKNYGIQRLVNTKRVQESWGEIRTELRSEYPDIEEMISDFDWQLQNKYIQHIFLEDNFFNFLFPKLFNHDFKGKQPILIEKAISNGIHTHTIPILAKHTLKKFDTGFTQVTVGTKGELQTEHPKFPLAKLNTFIGSLGIPKGAHCDLNFNYAGSYELDGLKHYITKGQLRFSFEIKEHYLKETSFELFIDPKHRNKISKTTL</sequence>
<dbReference type="RefSeq" id="WP_068593063.1">
    <property type="nucleotide sequence ID" value="NZ_LRXL01000045.1"/>
</dbReference>
<dbReference type="EMBL" id="LRXL01000045">
    <property type="protein sequence ID" value="OAB78234.1"/>
    <property type="molecule type" value="Genomic_DNA"/>
</dbReference>
<accession>A0A167H5F1</accession>
<proteinExistence type="predicted"/>
<reference evidence="1 2" key="1">
    <citation type="submission" date="2016-02" db="EMBL/GenBank/DDBJ databases">
        <title>Ulvibacter sp. LPB0005, isolated from Thais luteostoma.</title>
        <authorList>
            <person name="Shin S.-K."/>
            <person name="Yi H."/>
        </authorList>
    </citation>
    <scope>NUCLEOTIDE SEQUENCE [LARGE SCALE GENOMIC DNA]</scope>
    <source>
        <strain evidence="1 2">LPB0005</strain>
    </source>
</reference>
<gene>
    <name evidence="1" type="ORF">ULVI_12210</name>
</gene>
<name>A0A167H5F1_9FLAO</name>
<comment type="caution">
    <text evidence="1">The sequence shown here is derived from an EMBL/GenBank/DDBJ whole genome shotgun (WGS) entry which is preliminary data.</text>
</comment>
<keyword evidence="2" id="KW-1185">Reference proteome</keyword>
<evidence type="ECO:0000313" key="2">
    <source>
        <dbReference type="Proteomes" id="UP000077013"/>
    </source>
</evidence>
<evidence type="ECO:0000313" key="1">
    <source>
        <dbReference type="EMBL" id="OAB78234.1"/>
    </source>
</evidence>
<protein>
    <submittedName>
        <fullName evidence="1">Uncharacterized protein</fullName>
    </submittedName>
</protein>
<dbReference type="Proteomes" id="UP000077013">
    <property type="component" value="Unassembled WGS sequence"/>
</dbReference>
<dbReference type="STRING" id="1763537.ULVI_12210"/>
<dbReference type="OrthoDB" id="1157201at2"/>
<dbReference type="AlphaFoldDB" id="A0A167H5F1"/>